<reference evidence="3 4" key="1">
    <citation type="journal article" date="2017" name="PLoS Biol.">
        <title>The sea cucumber genome provides insights into morphological evolution and visceral regeneration.</title>
        <authorList>
            <person name="Zhang X."/>
            <person name="Sun L."/>
            <person name="Yuan J."/>
            <person name="Sun Y."/>
            <person name="Gao Y."/>
            <person name="Zhang L."/>
            <person name="Li S."/>
            <person name="Dai H."/>
            <person name="Hamel J.F."/>
            <person name="Liu C."/>
            <person name="Yu Y."/>
            <person name="Liu S."/>
            <person name="Lin W."/>
            <person name="Guo K."/>
            <person name="Jin S."/>
            <person name="Xu P."/>
            <person name="Storey K.B."/>
            <person name="Huan P."/>
            <person name="Zhang T."/>
            <person name="Zhou Y."/>
            <person name="Zhang J."/>
            <person name="Lin C."/>
            <person name="Li X."/>
            <person name="Xing L."/>
            <person name="Huo D."/>
            <person name="Sun M."/>
            <person name="Wang L."/>
            <person name="Mercier A."/>
            <person name="Li F."/>
            <person name="Yang H."/>
            <person name="Xiang J."/>
        </authorList>
    </citation>
    <scope>NUCLEOTIDE SEQUENCE [LARGE SCALE GENOMIC DNA]</scope>
    <source>
        <strain evidence="3">Shaxun</strain>
        <tissue evidence="3">Muscle</tissue>
    </source>
</reference>
<evidence type="ECO:0000259" key="2">
    <source>
        <dbReference type="Pfam" id="PF26060"/>
    </source>
</evidence>
<sequence length="455" mass="50049">LTDSSKCKIHRLYDSASLQASYREEVAIDRGCVTNYKGLLRQVHVINYKSSLVGGSSQANILLNIDPDPGRTQTRTLVIILNSNVSVTWEVELLSLENFDVSLFRFVVPQSSSLEFASQSQQFEVVTNSNLPIDDQELLTWVRDEFGNVTSFSAIHDVDEIGLFTAADTGTSTAVCDLSSSQSTVSAFKVEDESIYGCSTTRYDLVNRRQIHVIELLSPRKNLGDGARGTAEVMIQKGRDLQVGNRDTLLVLVAQSPTLWRIRSTAIEGSLTVLTNTHSESGSVGLTDLFMERIPDIVATKKGLLTWVQENYGAVTSYSNIRVANQFVVYLAGPIPDGMLLTPTAFSPDVTPIRDLTSELSRNSELSCLNDRISILVPIELVVKHALTPGMVTWRTSSCRSRMTDEGLVLETSYNSCGSRVTRNSDDSLRVSNESHPWDYVALVKPPGVGETSKL</sequence>
<organism evidence="3 4">
    <name type="scientific">Stichopus japonicus</name>
    <name type="common">Sea cucumber</name>
    <dbReference type="NCBI Taxonomy" id="307972"/>
    <lineage>
        <taxon>Eukaryota</taxon>
        <taxon>Metazoa</taxon>
        <taxon>Echinodermata</taxon>
        <taxon>Eleutherozoa</taxon>
        <taxon>Echinozoa</taxon>
        <taxon>Holothuroidea</taxon>
        <taxon>Aspidochirotacea</taxon>
        <taxon>Aspidochirotida</taxon>
        <taxon>Stichopodidae</taxon>
        <taxon>Apostichopus</taxon>
    </lineage>
</organism>
<feature type="domain" description="TGFBR3/Endoglin-like N-terminal" evidence="2">
    <location>
        <begin position="30"/>
        <end position="186"/>
    </location>
</feature>
<keyword evidence="1" id="KW-0325">Glycoprotein</keyword>
<keyword evidence="4" id="KW-1185">Reference proteome</keyword>
<evidence type="ECO:0000313" key="4">
    <source>
        <dbReference type="Proteomes" id="UP000230750"/>
    </source>
</evidence>
<dbReference type="Pfam" id="PF26060">
    <property type="entry name" value="TGFBR3_N"/>
    <property type="match status" value="2"/>
</dbReference>
<dbReference type="AlphaFoldDB" id="A0A2G8L9D1"/>
<accession>A0A2G8L9D1</accession>
<gene>
    <name evidence="3" type="ORF">BSL78_06193</name>
</gene>
<evidence type="ECO:0000313" key="3">
    <source>
        <dbReference type="EMBL" id="PIK56867.1"/>
    </source>
</evidence>
<dbReference type="InterPro" id="IPR058899">
    <property type="entry name" value="TGFBR3/Endoglin-like_N"/>
</dbReference>
<keyword evidence="3" id="KW-0675">Receptor</keyword>
<dbReference type="Proteomes" id="UP000230750">
    <property type="component" value="Unassembled WGS sequence"/>
</dbReference>
<comment type="caution">
    <text evidence="3">The sequence shown here is derived from an EMBL/GenBank/DDBJ whole genome shotgun (WGS) entry which is preliminary data.</text>
</comment>
<proteinExistence type="predicted"/>
<protein>
    <submittedName>
        <fullName evidence="3">Putative transforming growth factor beta receptor type 3</fullName>
    </submittedName>
</protein>
<evidence type="ECO:0000256" key="1">
    <source>
        <dbReference type="ARBA" id="ARBA00023180"/>
    </source>
</evidence>
<feature type="non-terminal residue" evidence="3">
    <location>
        <position position="1"/>
    </location>
</feature>
<feature type="domain" description="TGFBR3/Endoglin-like N-terminal" evidence="2">
    <location>
        <begin position="195"/>
        <end position="328"/>
    </location>
</feature>
<dbReference type="STRING" id="307972.A0A2G8L9D1"/>
<dbReference type="EMBL" id="MRZV01000161">
    <property type="protein sequence ID" value="PIK56867.1"/>
    <property type="molecule type" value="Genomic_DNA"/>
</dbReference>
<dbReference type="OrthoDB" id="6420824at2759"/>
<name>A0A2G8L9D1_STIJA</name>